<evidence type="ECO:0000313" key="3">
    <source>
        <dbReference type="Proteomes" id="UP000515511"/>
    </source>
</evidence>
<name>A0A7G6YGA4_9MICO</name>
<dbReference type="PROSITE" id="PS50943">
    <property type="entry name" value="HTH_CROC1"/>
    <property type="match status" value="1"/>
</dbReference>
<feature type="domain" description="HTH cro/C1-type" evidence="1">
    <location>
        <begin position="36"/>
        <end position="83"/>
    </location>
</feature>
<dbReference type="Pfam" id="PF17765">
    <property type="entry name" value="MLTR_LBD"/>
    <property type="match status" value="1"/>
</dbReference>
<dbReference type="EMBL" id="CP043641">
    <property type="protein sequence ID" value="QNE37519.1"/>
    <property type="molecule type" value="Genomic_DNA"/>
</dbReference>
<dbReference type="CDD" id="cd00093">
    <property type="entry name" value="HTH_XRE"/>
    <property type="match status" value="1"/>
</dbReference>
<dbReference type="SMART" id="SM00530">
    <property type="entry name" value="HTH_XRE"/>
    <property type="match status" value="1"/>
</dbReference>
<dbReference type="KEGG" id="lse:F1C12_03615"/>
<dbReference type="Gene3D" id="1.10.260.40">
    <property type="entry name" value="lambda repressor-like DNA-binding domains"/>
    <property type="match status" value="1"/>
</dbReference>
<dbReference type="InterPro" id="IPR001387">
    <property type="entry name" value="Cro/C1-type_HTH"/>
</dbReference>
<dbReference type="SUPFAM" id="SSF47413">
    <property type="entry name" value="lambda repressor-like DNA-binding domains"/>
    <property type="match status" value="1"/>
</dbReference>
<dbReference type="Proteomes" id="UP000515511">
    <property type="component" value="Chromosome"/>
</dbReference>
<dbReference type="AlphaFoldDB" id="A0A7G6YGA4"/>
<dbReference type="PANTHER" id="PTHR35010">
    <property type="entry name" value="BLL4672 PROTEIN-RELATED"/>
    <property type="match status" value="1"/>
</dbReference>
<proteinExistence type="predicted"/>
<dbReference type="InterPro" id="IPR010982">
    <property type="entry name" value="Lambda_DNA-bd_dom_sf"/>
</dbReference>
<protein>
    <submittedName>
        <fullName evidence="2">Helix-turn-helix domain-containing protein</fullName>
    </submittedName>
</protein>
<organism evidence="2 3">
    <name type="scientific">Leifsonia shinshuensis</name>
    <dbReference type="NCBI Taxonomy" id="150026"/>
    <lineage>
        <taxon>Bacteria</taxon>
        <taxon>Bacillati</taxon>
        <taxon>Actinomycetota</taxon>
        <taxon>Actinomycetes</taxon>
        <taxon>Micrococcales</taxon>
        <taxon>Microbacteriaceae</taxon>
        <taxon>Leifsonia</taxon>
    </lineage>
</organism>
<dbReference type="Pfam" id="PF13560">
    <property type="entry name" value="HTH_31"/>
    <property type="match status" value="1"/>
</dbReference>
<gene>
    <name evidence="2" type="ORF">F1C12_03615</name>
</gene>
<sequence length="285" mass="31368">MSTRDDVREFLMSRRANITPAAAGIQASGDDRRVPGLRREEVAQLAGVSVDYYTRLEKGHIAGVSESVLNAVAAALQLSIVEREYLLGLARTAASSSMVTRPAERPSEVRDSVQQLLDAMTLPAIVQNPQQDVLAANLVGRAIYAPVFDLPGTPNLARFVYLDPRARDYWVDWELSRRTSAAILRFEAGRDPLNEQLTALIGELSTLSPHFRQDWARNDVHEHRTGTKAFRHPELGVVEVAFNVFETPGTPGQKLVTYSPLPGSDTGEKFALLASWAASHNTTEH</sequence>
<dbReference type="GO" id="GO:0003677">
    <property type="term" value="F:DNA binding"/>
    <property type="evidence" value="ECO:0007669"/>
    <property type="project" value="InterPro"/>
</dbReference>
<evidence type="ECO:0000313" key="2">
    <source>
        <dbReference type="EMBL" id="QNE37519.1"/>
    </source>
</evidence>
<reference evidence="3" key="1">
    <citation type="submission" date="2019-09" db="EMBL/GenBank/DDBJ databases">
        <title>Antimicrobial potential of Antarctic Bacteria.</title>
        <authorList>
            <person name="Benaud N."/>
            <person name="Edwards R.J."/>
            <person name="Ferrari B.C."/>
        </authorList>
    </citation>
    <scope>NUCLEOTIDE SEQUENCE [LARGE SCALE GENOMIC DNA]</scope>
    <source>
        <strain evidence="3">INR9</strain>
    </source>
</reference>
<accession>A0A7G6YGA4</accession>
<dbReference type="PANTHER" id="PTHR35010:SF2">
    <property type="entry name" value="BLL4672 PROTEIN"/>
    <property type="match status" value="1"/>
</dbReference>
<dbReference type="InterPro" id="IPR041413">
    <property type="entry name" value="MLTR_LBD"/>
</dbReference>
<dbReference type="Gene3D" id="3.30.450.180">
    <property type="match status" value="1"/>
</dbReference>
<dbReference type="RefSeq" id="WP_185278757.1">
    <property type="nucleotide sequence ID" value="NZ_CP043641.1"/>
</dbReference>
<evidence type="ECO:0000259" key="1">
    <source>
        <dbReference type="PROSITE" id="PS50943"/>
    </source>
</evidence>